<organism evidence="1 2">
    <name type="scientific">Thiothrix caldifontis</name>
    <dbReference type="NCBI Taxonomy" id="525918"/>
    <lineage>
        <taxon>Bacteria</taxon>
        <taxon>Pseudomonadati</taxon>
        <taxon>Pseudomonadota</taxon>
        <taxon>Gammaproteobacteria</taxon>
        <taxon>Thiotrichales</taxon>
        <taxon>Thiotrichaceae</taxon>
        <taxon>Thiothrix</taxon>
    </lineage>
</organism>
<evidence type="ECO:0000313" key="2">
    <source>
        <dbReference type="Proteomes" id="UP000199397"/>
    </source>
</evidence>
<dbReference type="AlphaFoldDB" id="A0A1H4GKD7"/>
<keyword evidence="2" id="KW-1185">Reference proteome</keyword>
<name>A0A1H4GKD7_9GAMM</name>
<sequence length="75" mass="8401">MAYNAPQLMPLFRVQRPQVLNEISNVLRRKQKQAYTDILNVIHELQSNFQVSTVTTQTIEAVNVKVSSVACQGAA</sequence>
<evidence type="ECO:0000313" key="1">
    <source>
        <dbReference type="EMBL" id="SEB09450.1"/>
    </source>
</evidence>
<reference evidence="1 2" key="1">
    <citation type="submission" date="2016-10" db="EMBL/GenBank/DDBJ databases">
        <authorList>
            <person name="de Groot N.N."/>
        </authorList>
    </citation>
    <scope>NUCLEOTIDE SEQUENCE [LARGE SCALE GENOMIC DNA]</scope>
    <source>
        <strain evidence="1 2">DSM 21228</strain>
    </source>
</reference>
<dbReference type="Proteomes" id="UP000199397">
    <property type="component" value="Unassembled WGS sequence"/>
</dbReference>
<accession>A0A1H4GKD7</accession>
<gene>
    <name evidence="1" type="ORF">SAMN05660964_03522</name>
</gene>
<protein>
    <submittedName>
        <fullName evidence="1">Uncharacterized protein</fullName>
    </submittedName>
</protein>
<dbReference type="STRING" id="525918.SAMN05660964_03522"/>
<dbReference type="RefSeq" id="WP_139282225.1">
    <property type="nucleotide sequence ID" value="NZ_FNQP01000034.1"/>
</dbReference>
<proteinExistence type="predicted"/>
<dbReference type="EMBL" id="FNQP01000034">
    <property type="protein sequence ID" value="SEB09450.1"/>
    <property type="molecule type" value="Genomic_DNA"/>
</dbReference>